<gene>
    <name evidence="1" type="ORF">UFOVP811_42</name>
</gene>
<reference evidence="1" key="1">
    <citation type="submission" date="2020-04" db="EMBL/GenBank/DDBJ databases">
        <authorList>
            <person name="Chiriac C."/>
            <person name="Salcher M."/>
            <person name="Ghai R."/>
            <person name="Kavagutti S V."/>
        </authorList>
    </citation>
    <scope>NUCLEOTIDE SEQUENCE</scope>
</reference>
<protein>
    <submittedName>
        <fullName evidence="1">Uncharacterized protein</fullName>
    </submittedName>
</protein>
<name>A0A6J5P327_9CAUD</name>
<dbReference type="EMBL" id="LR796748">
    <property type="protein sequence ID" value="CAB4163595.1"/>
    <property type="molecule type" value="Genomic_DNA"/>
</dbReference>
<evidence type="ECO:0000313" key="1">
    <source>
        <dbReference type="EMBL" id="CAB4163595.1"/>
    </source>
</evidence>
<organism evidence="1">
    <name type="scientific">uncultured Caudovirales phage</name>
    <dbReference type="NCBI Taxonomy" id="2100421"/>
    <lineage>
        <taxon>Viruses</taxon>
        <taxon>Duplodnaviria</taxon>
        <taxon>Heunggongvirae</taxon>
        <taxon>Uroviricota</taxon>
        <taxon>Caudoviricetes</taxon>
        <taxon>Peduoviridae</taxon>
        <taxon>Maltschvirus</taxon>
        <taxon>Maltschvirus maltsch</taxon>
    </lineage>
</organism>
<proteinExistence type="predicted"/>
<sequence>MSEDIERLKSDSRMLSRIAAYVEDFAESDEDTTIICVMRLLARYHQMEADCIWDAIREEEARND</sequence>
<accession>A0A6J5P327</accession>